<feature type="compositionally biased region" description="Low complexity" evidence="1">
    <location>
        <begin position="326"/>
        <end position="362"/>
    </location>
</feature>
<reference evidence="2" key="1">
    <citation type="submission" date="2013-04" db="EMBL/GenBank/DDBJ databases">
        <authorList>
            <person name="Qu J."/>
            <person name="Murali S.C."/>
            <person name="Bandaranaike D."/>
            <person name="Bellair M."/>
            <person name="Blankenburg K."/>
            <person name="Chao H."/>
            <person name="Dinh H."/>
            <person name="Doddapaneni H."/>
            <person name="Downs B."/>
            <person name="Dugan-Rocha S."/>
            <person name="Elkadiri S."/>
            <person name="Gnanaolivu R.D."/>
            <person name="Hernandez B."/>
            <person name="Javaid M."/>
            <person name="Jayaseelan J.C."/>
            <person name="Lee S."/>
            <person name="Li M."/>
            <person name="Ming W."/>
            <person name="Munidasa M."/>
            <person name="Muniz J."/>
            <person name="Nguyen L."/>
            <person name="Ongeri F."/>
            <person name="Osuji N."/>
            <person name="Pu L.-L."/>
            <person name="Puazo M."/>
            <person name="Qu C."/>
            <person name="Quiroz J."/>
            <person name="Raj R."/>
            <person name="Weissenberger G."/>
            <person name="Xin Y."/>
            <person name="Zou X."/>
            <person name="Han Y."/>
            <person name="Richards S."/>
            <person name="Worley K."/>
            <person name="Muzny D."/>
            <person name="Gibbs R."/>
        </authorList>
    </citation>
    <scope>NUCLEOTIDE SEQUENCE</scope>
    <source>
        <strain evidence="2">Sampled in the wild</strain>
    </source>
</reference>
<keyword evidence="3" id="KW-1185">Reference proteome</keyword>
<feature type="compositionally biased region" description="Low complexity" evidence="1">
    <location>
        <begin position="40"/>
        <end position="61"/>
    </location>
</feature>
<accession>A0A8K0NW90</accession>
<dbReference type="AlphaFoldDB" id="A0A8K0NW90"/>
<organism evidence="2 3">
    <name type="scientific">Ladona fulva</name>
    <name type="common">Scarce chaser dragonfly</name>
    <name type="synonym">Libellula fulva</name>
    <dbReference type="NCBI Taxonomy" id="123851"/>
    <lineage>
        <taxon>Eukaryota</taxon>
        <taxon>Metazoa</taxon>
        <taxon>Ecdysozoa</taxon>
        <taxon>Arthropoda</taxon>
        <taxon>Hexapoda</taxon>
        <taxon>Insecta</taxon>
        <taxon>Pterygota</taxon>
        <taxon>Palaeoptera</taxon>
        <taxon>Odonata</taxon>
        <taxon>Epiprocta</taxon>
        <taxon>Anisoptera</taxon>
        <taxon>Libelluloidea</taxon>
        <taxon>Libellulidae</taxon>
        <taxon>Ladona</taxon>
    </lineage>
</organism>
<dbReference type="SUPFAM" id="SSF56574">
    <property type="entry name" value="Serpins"/>
    <property type="match status" value="1"/>
</dbReference>
<gene>
    <name evidence="2" type="ORF">J437_LFUL007087</name>
</gene>
<feature type="region of interest" description="Disordered" evidence="1">
    <location>
        <begin position="222"/>
        <end position="242"/>
    </location>
</feature>
<feature type="compositionally biased region" description="Polar residues" evidence="1">
    <location>
        <begin position="22"/>
        <end position="39"/>
    </location>
</feature>
<feature type="region of interest" description="Disordered" evidence="1">
    <location>
        <begin position="293"/>
        <end position="370"/>
    </location>
</feature>
<feature type="compositionally biased region" description="Low complexity" evidence="1">
    <location>
        <begin position="295"/>
        <end position="318"/>
    </location>
</feature>
<name>A0A8K0NW90_LADFU</name>
<proteinExistence type="predicted"/>
<feature type="region of interest" description="Disordered" evidence="1">
    <location>
        <begin position="22"/>
        <end position="126"/>
    </location>
</feature>
<sequence>MVTPPWMKHMTTTTPFSELLSTTTSKNVSAESTTESSNITSAGTTSTLATSTMKTTNLSKPTLPPPMTTKPSNTSTVKPAKTTKSPKTTTQKTTVATTTAKAETSTTEIPSTLPTTKSNSTAATPARLTTATENISTTLGDLNDTSVPPLIDVTDYTSSTRVTRRMPGSSEQTFETYVPSMPTLTISNVGETPIPFDLSTPTTQSLQTAVLPETDVPFSSTLGTTRSQQEPSLSSMLTTLGGGKTSDAGLTTAFIIMAMTTKEFSPANLTAMFPQSLNLVTNEQIMLQSTTPIPAESSTAQASSTTSATETTIPESSTVTFEKLQSSYSSSTTPLTTEVTETTTETATETTTEMTSEESMTTQRNEDYSYSTQTEYMSTTEITTETMETTEPENVDVSLPTPTTISSEIPTTTESGDLTSNPTETTSFPEETTTEPSETENPLGEEGSPKSRQKRLAKGEKNFFPELQLHLHGNAMLSADDKDMDTIWQKYQERFGLPQGPFQVFNQGQEPLVKWVPIIRMVKRLPFAYSSRLQAQALMLPLDDERYKLLLILPVGGEDYEEGWRPTRQRRSYPFQQNEARDLALLRLIDDLHSVPLREIVSSVQHCLVAATIPPFLIRGMLDLTPTLARVRYSSLQIICQVQFSATFAHVWFSQAAEEINFDA</sequence>
<feature type="compositionally biased region" description="Polar residues" evidence="1">
    <location>
        <begin position="222"/>
        <end position="238"/>
    </location>
</feature>
<feature type="compositionally biased region" description="Low complexity" evidence="1">
    <location>
        <begin position="400"/>
        <end position="442"/>
    </location>
</feature>
<evidence type="ECO:0000256" key="1">
    <source>
        <dbReference type="SAM" id="MobiDB-lite"/>
    </source>
</evidence>
<feature type="compositionally biased region" description="Polar residues" evidence="1">
    <location>
        <begin position="109"/>
        <end position="120"/>
    </location>
</feature>
<evidence type="ECO:0000313" key="2">
    <source>
        <dbReference type="EMBL" id="KAG8226835.1"/>
    </source>
</evidence>
<dbReference type="InterPro" id="IPR036186">
    <property type="entry name" value="Serpin_sf"/>
</dbReference>
<comment type="caution">
    <text evidence="2">The sequence shown here is derived from an EMBL/GenBank/DDBJ whole genome shotgun (WGS) entry which is preliminary data.</text>
</comment>
<evidence type="ECO:0000313" key="3">
    <source>
        <dbReference type="Proteomes" id="UP000792457"/>
    </source>
</evidence>
<protein>
    <submittedName>
        <fullName evidence="2">Uncharacterized protein</fullName>
    </submittedName>
</protein>
<dbReference type="EMBL" id="KZ308299">
    <property type="protein sequence ID" value="KAG8226835.1"/>
    <property type="molecule type" value="Genomic_DNA"/>
</dbReference>
<feature type="region of interest" description="Disordered" evidence="1">
    <location>
        <begin position="385"/>
        <end position="456"/>
    </location>
</feature>
<reference evidence="2" key="2">
    <citation type="submission" date="2017-10" db="EMBL/GenBank/DDBJ databases">
        <title>Ladona fulva Genome sequencing and assembly.</title>
        <authorList>
            <person name="Murali S."/>
            <person name="Richards S."/>
            <person name="Bandaranaike D."/>
            <person name="Bellair M."/>
            <person name="Blankenburg K."/>
            <person name="Chao H."/>
            <person name="Dinh H."/>
            <person name="Doddapaneni H."/>
            <person name="Dugan-Rocha S."/>
            <person name="Elkadiri S."/>
            <person name="Gnanaolivu R."/>
            <person name="Hernandez B."/>
            <person name="Skinner E."/>
            <person name="Javaid M."/>
            <person name="Lee S."/>
            <person name="Li M."/>
            <person name="Ming W."/>
            <person name="Munidasa M."/>
            <person name="Muniz J."/>
            <person name="Nguyen L."/>
            <person name="Hughes D."/>
            <person name="Osuji N."/>
            <person name="Pu L.-L."/>
            <person name="Puazo M."/>
            <person name="Qu C."/>
            <person name="Quiroz J."/>
            <person name="Raj R."/>
            <person name="Weissenberger G."/>
            <person name="Xin Y."/>
            <person name="Zou X."/>
            <person name="Han Y."/>
            <person name="Worley K."/>
            <person name="Muzny D."/>
            <person name="Gibbs R."/>
        </authorList>
    </citation>
    <scope>NUCLEOTIDE SEQUENCE</scope>
    <source>
        <strain evidence="2">Sampled in the wild</strain>
    </source>
</reference>
<dbReference type="Proteomes" id="UP000792457">
    <property type="component" value="Unassembled WGS sequence"/>
</dbReference>
<dbReference type="OrthoDB" id="8179360at2759"/>
<feature type="compositionally biased region" description="Low complexity" evidence="1">
    <location>
        <begin position="69"/>
        <end position="108"/>
    </location>
</feature>